<name>X8DDQ8_MYCXE</name>
<proteinExistence type="predicted"/>
<comment type="caution">
    <text evidence="2">The sequence shown here is derived from an EMBL/GenBank/DDBJ whole genome shotgun (WGS) entry which is preliminary data.</text>
</comment>
<reference evidence="2" key="1">
    <citation type="submission" date="2014-01" db="EMBL/GenBank/DDBJ databases">
        <authorList>
            <person name="Brown-Elliot B."/>
            <person name="Wallace R."/>
            <person name="Lenaerts A."/>
            <person name="Ordway D."/>
            <person name="DeGroote M.A."/>
            <person name="Parker T."/>
            <person name="Sizemore C."/>
            <person name="Tallon L.J."/>
            <person name="Sadzewicz L.K."/>
            <person name="Sengamalay N."/>
            <person name="Fraser C.M."/>
            <person name="Hine E."/>
            <person name="Shefchek K.A."/>
            <person name="Das S.P."/>
            <person name="Tettelin H."/>
        </authorList>
    </citation>
    <scope>NUCLEOTIDE SEQUENCE [LARGE SCALE GENOMIC DNA]</scope>
    <source>
        <strain evidence="2">4042</strain>
    </source>
</reference>
<evidence type="ECO:0000313" key="2">
    <source>
        <dbReference type="EMBL" id="EUA65635.1"/>
    </source>
</evidence>
<accession>X8DDQ8</accession>
<feature type="region of interest" description="Disordered" evidence="1">
    <location>
        <begin position="1"/>
        <end position="20"/>
    </location>
</feature>
<sequence length="52" mass="6296">MRRYDRRSRPVRLDPRRRQPDAVQVPTDVEVLVVHPDRMIKIQRLSAIFSRN</sequence>
<organism evidence="2">
    <name type="scientific">Mycobacterium xenopi 4042</name>
    <dbReference type="NCBI Taxonomy" id="1299334"/>
    <lineage>
        <taxon>Bacteria</taxon>
        <taxon>Bacillati</taxon>
        <taxon>Actinomycetota</taxon>
        <taxon>Actinomycetes</taxon>
        <taxon>Mycobacteriales</taxon>
        <taxon>Mycobacteriaceae</taxon>
        <taxon>Mycobacterium</taxon>
    </lineage>
</organism>
<gene>
    <name evidence="2" type="ORF">I553_8115</name>
</gene>
<evidence type="ECO:0000256" key="1">
    <source>
        <dbReference type="SAM" id="MobiDB-lite"/>
    </source>
</evidence>
<dbReference type="AlphaFoldDB" id="X8DDQ8"/>
<dbReference type="EMBL" id="JAOB01000026">
    <property type="protein sequence ID" value="EUA65635.1"/>
    <property type="molecule type" value="Genomic_DNA"/>
</dbReference>
<feature type="compositionally biased region" description="Basic and acidic residues" evidence="1">
    <location>
        <begin position="7"/>
        <end position="20"/>
    </location>
</feature>
<protein>
    <submittedName>
        <fullName evidence="2">Uncharacterized protein</fullName>
    </submittedName>
</protein>